<comment type="caution">
    <text evidence="1">The sequence shown here is derived from an EMBL/GenBank/DDBJ whole genome shotgun (WGS) entry which is preliminary data.</text>
</comment>
<dbReference type="Proteomes" id="UP000011651">
    <property type="component" value="Unassembled WGS sequence"/>
</dbReference>
<dbReference type="EMBL" id="AOPO01000002">
    <property type="protein sequence ID" value="ELY22313.1"/>
    <property type="molecule type" value="Genomic_DNA"/>
</dbReference>
<sequence>MGMTMRAIMDNEHDRATLTASSAQSPVENTQMAGRSYSWRGLTATNERITAMLENPTFISSVVVYGHNLSSVGTVQVEYLFEGEVVFDTGPVVAADIIPLGVWRAGIDPWGGSDLTSLPSIHYNVWTEPTLVDGYQITFDDPNSEAGYIQVGRIFSGLPYSPPKDMNVSWGVKLRWVFRGEKKRTESGSLRHIGGGVSRRLTFDFKHLDDEETGILTQELLRAGAGQEVYINIYPEEGGVKEAAHAFVAMLDDDFETTNEFHNNFSAPLAYLEV</sequence>
<organism evidence="1 2">
    <name type="scientific">Vreelandella titanicae BH1</name>
    <dbReference type="NCBI Taxonomy" id="1204738"/>
    <lineage>
        <taxon>Bacteria</taxon>
        <taxon>Pseudomonadati</taxon>
        <taxon>Pseudomonadota</taxon>
        <taxon>Gammaproteobacteria</taxon>
        <taxon>Oceanospirillales</taxon>
        <taxon>Halomonadaceae</taxon>
        <taxon>Vreelandella</taxon>
    </lineage>
</organism>
<name>L9UDJ6_9GAMM</name>
<evidence type="ECO:0000313" key="2">
    <source>
        <dbReference type="Proteomes" id="UP000011651"/>
    </source>
</evidence>
<protein>
    <submittedName>
        <fullName evidence="1">Uncharacterized protein</fullName>
    </submittedName>
</protein>
<dbReference type="AlphaFoldDB" id="L9UDJ6"/>
<reference evidence="1 2" key="1">
    <citation type="journal article" date="2013" name="Genome Announc.">
        <title>Draft Genome of the Marine Gammaproteobacterium Halomonas titanicae.</title>
        <authorList>
            <person name="Sanchez-Porro C."/>
            <person name="de la Haba R.R."/>
            <person name="Cruz-Hernandez N."/>
            <person name="Gonzalez J.M."/>
            <person name="Reyes-Guirao C."/>
            <person name="Navarro-Sampedro L."/>
            <person name="Carballo M."/>
            <person name="Ventosa A."/>
        </authorList>
    </citation>
    <scope>NUCLEOTIDE SEQUENCE [LARGE SCALE GENOMIC DNA]</scope>
    <source>
        <strain evidence="1 2">BH1</strain>
    </source>
</reference>
<gene>
    <name evidence="1" type="ORF">HALTITAN_0889</name>
</gene>
<dbReference type="PATRIC" id="fig|1204738.3.peg.1342"/>
<evidence type="ECO:0000313" key="1">
    <source>
        <dbReference type="EMBL" id="ELY22313.1"/>
    </source>
</evidence>
<accession>L9UDJ6</accession>
<proteinExistence type="predicted"/>